<dbReference type="EMBL" id="JAUSQM010000001">
    <property type="protein sequence ID" value="MDP9823753.1"/>
    <property type="molecule type" value="Genomic_DNA"/>
</dbReference>
<reference evidence="1 2" key="1">
    <citation type="submission" date="2023-07" db="EMBL/GenBank/DDBJ databases">
        <title>Sequencing the genomes of 1000 actinobacteria strains.</title>
        <authorList>
            <person name="Klenk H.-P."/>
        </authorList>
    </citation>
    <scope>NUCLEOTIDE SEQUENCE [LARGE SCALE GENOMIC DNA]</scope>
    <source>
        <strain evidence="1 2">GD13</strain>
    </source>
</reference>
<dbReference type="Pfam" id="PF19381">
    <property type="entry name" value="DUF5956"/>
    <property type="match status" value="1"/>
</dbReference>
<organism evidence="1 2">
    <name type="scientific">Nocardioides massiliensis</name>
    <dbReference type="NCBI Taxonomy" id="1325935"/>
    <lineage>
        <taxon>Bacteria</taxon>
        <taxon>Bacillati</taxon>
        <taxon>Actinomycetota</taxon>
        <taxon>Actinomycetes</taxon>
        <taxon>Propionibacteriales</taxon>
        <taxon>Nocardioidaceae</taxon>
        <taxon>Nocardioides</taxon>
    </lineage>
</organism>
<proteinExistence type="predicted"/>
<gene>
    <name evidence="1" type="ORF">J2S59_003562</name>
</gene>
<dbReference type="Proteomes" id="UP001240447">
    <property type="component" value="Unassembled WGS sequence"/>
</dbReference>
<evidence type="ECO:0000313" key="1">
    <source>
        <dbReference type="EMBL" id="MDP9823753.1"/>
    </source>
</evidence>
<dbReference type="RefSeq" id="WP_181641791.1">
    <property type="nucleotide sequence ID" value="NZ_CCXJ01000219.1"/>
</dbReference>
<dbReference type="InterPro" id="IPR046000">
    <property type="entry name" value="DUF5956"/>
</dbReference>
<evidence type="ECO:0000313" key="2">
    <source>
        <dbReference type="Proteomes" id="UP001240447"/>
    </source>
</evidence>
<sequence>MKAQGWQLLECETGGAAAFAAVWEPSQRTWLPDRRIPTWEVHHGDGRVEQHEVTAAEIAEVARDLTDALARRSLPAPPRGRLWFVRVPAPWRALDDYVENLYARADAAGLHEMAGPAWPEFIREQIRSDFAAAAS</sequence>
<keyword evidence="2" id="KW-1185">Reference proteome</keyword>
<comment type="caution">
    <text evidence="1">The sequence shown here is derived from an EMBL/GenBank/DDBJ whole genome shotgun (WGS) entry which is preliminary data.</text>
</comment>
<protein>
    <submittedName>
        <fullName evidence="1">Uncharacterized protein</fullName>
    </submittedName>
</protein>
<accession>A0ABT9NTL7</accession>
<name>A0ABT9NTL7_9ACTN</name>